<dbReference type="PANTHER" id="PTHR18868:SF28">
    <property type="entry name" value="PEPTIDASE S1 DOMAIN-CONTAINING PROTEIN"/>
    <property type="match status" value="1"/>
</dbReference>
<dbReference type="AlphaFoldDB" id="A0AAV5EGB2"/>
<dbReference type="EMBL" id="BQKI01000075">
    <property type="protein sequence ID" value="GJN22179.1"/>
    <property type="molecule type" value="Genomic_DNA"/>
</dbReference>
<keyword evidence="2" id="KW-1185">Reference proteome</keyword>
<reference evidence="1" key="1">
    <citation type="journal article" date="2018" name="DNA Res.">
        <title>Multiple hybrid de novo genome assembly of finger millet, an orphan allotetraploid crop.</title>
        <authorList>
            <person name="Hatakeyama M."/>
            <person name="Aluri S."/>
            <person name="Balachadran M.T."/>
            <person name="Sivarajan S.R."/>
            <person name="Patrignani A."/>
            <person name="Gruter S."/>
            <person name="Poveda L."/>
            <person name="Shimizu-Inatsugi R."/>
            <person name="Baeten J."/>
            <person name="Francoijs K.J."/>
            <person name="Nataraja K.N."/>
            <person name="Reddy Y.A.N."/>
            <person name="Phadnis S."/>
            <person name="Ravikumar R.L."/>
            <person name="Schlapbach R."/>
            <person name="Sreeman S.M."/>
            <person name="Shimizu K.K."/>
        </authorList>
    </citation>
    <scope>NUCLEOTIDE SEQUENCE</scope>
</reference>
<sequence length="176" mass="20219">MNHKHHGDANVTFLSQKFLHERLEHFQILNSKELHFRGYSLPKDVSRIVPSVNGQLLNRFEDFFGDIIAWKGYSFGSPPRGSEYGVWKRLPKKVLTDIKVFVPPNHFSGTLEWYNLNYNIAIVSIDKVFRAIRREDIFAKEQESSGKGIAIGRDPEYGLLMASFGEVQCRTQGCQT</sequence>
<dbReference type="PANTHER" id="PTHR18868">
    <property type="entry name" value="OS07G0665300 PROTEIN-RELATED"/>
    <property type="match status" value="1"/>
</dbReference>
<evidence type="ECO:0000313" key="1">
    <source>
        <dbReference type="EMBL" id="GJN22179.1"/>
    </source>
</evidence>
<proteinExistence type="predicted"/>
<comment type="caution">
    <text evidence="1">The sequence shown here is derived from an EMBL/GenBank/DDBJ whole genome shotgun (WGS) entry which is preliminary data.</text>
</comment>
<evidence type="ECO:0000313" key="2">
    <source>
        <dbReference type="Proteomes" id="UP001054889"/>
    </source>
</evidence>
<gene>
    <name evidence="1" type="primary">gb09723</name>
    <name evidence="1" type="ORF">PR202_gb09723</name>
</gene>
<organism evidence="1 2">
    <name type="scientific">Eleusine coracana subsp. coracana</name>
    <dbReference type="NCBI Taxonomy" id="191504"/>
    <lineage>
        <taxon>Eukaryota</taxon>
        <taxon>Viridiplantae</taxon>
        <taxon>Streptophyta</taxon>
        <taxon>Embryophyta</taxon>
        <taxon>Tracheophyta</taxon>
        <taxon>Spermatophyta</taxon>
        <taxon>Magnoliopsida</taxon>
        <taxon>Liliopsida</taxon>
        <taxon>Poales</taxon>
        <taxon>Poaceae</taxon>
        <taxon>PACMAD clade</taxon>
        <taxon>Chloridoideae</taxon>
        <taxon>Cynodonteae</taxon>
        <taxon>Eleusininae</taxon>
        <taxon>Eleusine</taxon>
    </lineage>
</organism>
<dbReference type="Proteomes" id="UP001054889">
    <property type="component" value="Unassembled WGS sequence"/>
</dbReference>
<protein>
    <submittedName>
        <fullName evidence="1">Uncharacterized protein</fullName>
    </submittedName>
</protein>
<reference evidence="1" key="2">
    <citation type="submission" date="2021-12" db="EMBL/GenBank/DDBJ databases">
        <title>Resequencing data analysis of finger millet.</title>
        <authorList>
            <person name="Hatakeyama M."/>
            <person name="Aluri S."/>
            <person name="Balachadran M.T."/>
            <person name="Sivarajan S.R."/>
            <person name="Poveda L."/>
            <person name="Shimizu-Inatsugi R."/>
            <person name="Schlapbach R."/>
            <person name="Sreeman S.M."/>
            <person name="Shimizu K.K."/>
        </authorList>
    </citation>
    <scope>NUCLEOTIDE SEQUENCE</scope>
</reference>
<name>A0AAV5EGB2_ELECO</name>
<accession>A0AAV5EGB2</accession>